<evidence type="ECO:0000313" key="1">
    <source>
        <dbReference type="EMBL" id="KJK42977.1"/>
    </source>
</evidence>
<dbReference type="Proteomes" id="UP000033393">
    <property type="component" value="Unassembled WGS sequence"/>
</dbReference>
<protein>
    <submittedName>
        <fullName evidence="1">Uncharacterized protein</fullName>
    </submittedName>
</protein>
<proteinExistence type="predicted"/>
<gene>
    <name evidence="1" type="ORF">UK23_34945</name>
</gene>
<dbReference type="AlphaFoldDB" id="A0A0F0GM05"/>
<evidence type="ECO:0000313" key="2">
    <source>
        <dbReference type="Proteomes" id="UP000033393"/>
    </source>
</evidence>
<keyword evidence="2" id="KW-1185">Reference proteome</keyword>
<comment type="caution">
    <text evidence="1">The sequence shown here is derived from an EMBL/GenBank/DDBJ whole genome shotgun (WGS) entry which is preliminary data.</text>
</comment>
<organism evidence="1 2">
    <name type="scientific">Lentzea aerocolonigenes</name>
    <name type="common">Lechevalieria aerocolonigenes</name>
    <name type="synonym">Saccharothrix aerocolonigenes</name>
    <dbReference type="NCBI Taxonomy" id="68170"/>
    <lineage>
        <taxon>Bacteria</taxon>
        <taxon>Bacillati</taxon>
        <taxon>Actinomycetota</taxon>
        <taxon>Actinomycetes</taxon>
        <taxon>Pseudonocardiales</taxon>
        <taxon>Pseudonocardiaceae</taxon>
        <taxon>Lentzea</taxon>
    </lineage>
</organism>
<reference evidence="1 2" key="1">
    <citation type="submission" date="2015-02" db="EMBL/GenBank/DDBJ databases">
        <authorList>
            <person name="Ju K.-S."/>
            <person name="Doroghazi J.R."/>
            <person name="Metcalf W."/>
        </authorList>
    </citation>
    <scope>NUCLEOTIDE SEQUENCE [LARGE SCALE GENOMIC DNA]</scope>
    <source>
        <strain evidence="1 2">NRRL B-16140</strain>
    </source>
</reference>
<dbReference type="PATRIC" id="fig|68170.10.peg.9120"/>
<dbReference type="EMBL" id="JYJG01000316">
    <property type="protein sequence ID" value="KJK42977.1"/>
    <property type="molecule type" value="Genomic_DNA"/>
</dbReference>
<accession>A0A0F0GM05</accession>
<sequence>MGRSSPGLLAFSLRLFLGLAGLLLRRLEGGVSNRVSGEVHGDVIQVGTVHGDLTIRTCAGCGADENG</sequence>
<name>A0A0F0GM05_LENAE</name>